<dbReference type="PANTHER" id="PTHR35535:SF2">
    <property type="entry name" value="DUF306 DOMAIN-CONTAINING PROTEIN"/>
    <property type="match status" value="1"/>
</dbReference>
<reference evidence="3" key="1">
    <citation type="journal article" date="2014" name="Int. J. Syst. Evol. Microbiol.">
        <title>Complete genome sequence of Corynebacterium casei LMG S-19264T (=DSM 44701T), isolated from a smear-ripened cheese.</title>
        <authorList>
            <consortium name="US DOE Joint Genome Institute (JGI-PGF)"/>
            <person name="Walter F."/>
            <person name="Albersmeier A."/>
            <person name="Kalinowski J."/>
            <person name="Ruckert C."/>
        </authorList>
    </citation>
    <scope>NUCLEOTIDE SEQUENCE</scope>
    <source>
        <strain evidence="3">CGMCC 1.12426</strain>
    </source>
</reference>
<dbReference type="InterPro" id="IPR053147">
    <property type="entry name" value="Hsp_HslJ-like"/>
</dbReference>
<dbReference type="InterPro" id="IPR038670">
    <property type="entry name" value="HslJ-like_sf"/>
</dbReference>
<feature type="domain" description="DUF306" evidence="2">
    <location>
        <begin position="45"/>
        <end position="146"/>
    </location>
</feature>
<sequence>MTHQRKPEGLTGLRRAAVAGVMAVCLGSTAPALAQDSDVPFGLIGVWTVQSFDGTPARPDAPMSIEFEESGTIAGSAGCNTLFGPLRDERGSIRLGPLAVTRKACQPDIMELEAAFLKVVGAVKGYRLEGNNQQLVLTDGGQTDLIVLTAGG</sequence>
<dbReference type="RefSeq" id="WP_172972039.1">
    <property type="nucleotide sequence ID" value="NZ_BMFA01000004.1"/>
</dbReference>
<comment type="caution">
    <text evidence="3">The sequence shown here is derived from an EMBL/GenBank/DDBJ whole genome shotgun (WGS) entry which is preliminary data.</text>
</comment>
<evidence type="ECO:0000256" key="1">
    <source>
        <dbReference type="SAM" id="SignalP"/>
    </source>
</evidence>
<dbReference type="Gene3D" id="2.40.128.270">
    <property type="match status" value="1"/>
</dbReference>
<dbReference type="Pfam" id="PF03724">
    <property type="entry name" value="META"/>
    <property type="match status" value="1"/>
</dbReference>
<protein>
    <recommendedName>
        <fullName evidence="2">DUF306 domain-containing protein</fullName>
    </recommendedName>
</protein>
<proteinExistence type="predicted"/>
<evidence type="ECO:0000313" key="4">
    <source>
        <dbReference type="Proteomes" id="UP000605148"/>
    </source>
</evidence>
<dbReference type="InterPro" id="IPR005184">
    <property type="entry name" value="DUF306_Meta_HslJ"/>
</dbReference>
<evidence type="ECO:0000313" key="3">
    <source>
        <dbReference type="EMBL" id="GGB44555.1"/>
    </source>
</evidence>
<dbReference type="EMBL" id="BMFA01000004">
    <property type="protein sequence ID" value="GGB44555.1"/>
    <property type="molecule type" value="Genomic_DNA"/>
</dbReference>
<dbReference type="PANTHER" id="PTHR35535">
    <property type="entry name" value="HEAT SHOCK PROTEIN HSLJ"/>
    <property type="match status" value="1"/>
</dbReference>
<keyword evidence="4" id="KW-1185">Reference proteome</keyword>
<dbReference type="Proteomes" id="UP000605148">
    <property type="component" value="Unassembled WGS sequence"/>
</dbReference>
<keyword evidence="1" id="KW-0732">Signal</keyword>
<dbReference type="AlphaFoldDB" id="A0A916TJJ7"/>
<organism evidence="3 4">
    <name type="scientific">Roseibium aquae</name>
    <dbReference type="NCBI Taxonomy" id="1323746"/>
    <lineage>
        <taxon>Bacteria</taxon>
        <taxon>Pseudomonadati</taxon>
        <taxon>Pseudomonadota</taxon>
        <taxon>Alphaproteobacteria</taxon>
        <taxon>Hyphomicrobiales</taxon>
        <taxon>Stappiaceae</taxon>
        <taxon>Roseibium</taxon>
    </lineage>
</organism>
<reference evidence="3" key="2">
    <citation type="submission" date="2020-09" db="EMBL/GenBank/DDBJ databases">
        <authorList>
            <person name="Sun Q."/>
            <person name="Zhou Y."/>
        </authorList>
    </citation>
    <scope>NUCLEOTIDE SEQUENCE</scope>
    <source>
        <strain evidence="3">CGMCC 1.12426</strain>
    </source>
</reference>
<gene>
    <name evidence="3" type="ORF">GCM10011316_15740</name>
</gene>
<accession>A0A916TJJ7</accession>
<feature type="signal peptide" evidence="1">
    <location>
        <begin position="1"/>
        <end position="34"/>
    </location>
</feature>
<evidence type="ECO:0000259" key="2">
    <source>
        <dbReference type="Pfam" id="PF03724"/>
    </source>
</evidence>
<feature type="chain" id="PRO_5036825481" description="DUF306 domain-containing protein" evidence="1">
    <location>
        <begin position="35"/>
        <end position="152"/>
    </location>
</feature>
<name>A0A916TJJ7_9HYPH</name>